<sequence length="53" mass="6413">MRDAQRQFIPSYQHTIKVKDYRFETQLFNIYDIRFDKPKAGYITVVVAENEQT</sequence>
<dbReference type="AlphaFoldDB" id="A0A1L7RU44"/>
<organism evidence="1">
    <name type="scientific">Staphylococcus xylosus</name>
    <dbReference type="NCBI Taxonomy" id="1288"/>
    <lineage>
        <taxon>Bacteria</taxon>
        <taxon>Bacillati</taxon>
        <taxon>Bacillota</taxon>
        <taxon>Bacilli</taxon>
        <taxon>Bacillales</taxon>
        <taxon>Staphylococcaceae</taxon>
        <taxon>Staphylococcus</taxon>
    </lineage>
</organism>
<name>A0A1L7RU44_STAXY</name>
<reference evidence="1" key="1">
    <citation type="submission" date="2015-01" db="EMBL/GenBank/DDBJ databases">
        <title>Novel erm(44)-related macrolide-lincosamide-streptogramin B resistance gene in Staphylococcus saprophyticus.</title>
        <authorList>
            <person name="Wendlandt S."/>
            <person name="Hess S."/>
            <person name="Li J."/>
            <person name="Kadlec K."/>
            <person name="Wang Y."/>
            <person name="Fessler A.T."/>
            <person name="Schwarz S."/>
            <person name="Gallert C."/>
        </authorList>
    </citation>
    <scope>NUCLEOTIDE SEQUENCE</scope>
    <source>
        <strain evidence="1">L-06</strain>
    </source>
</reference>
<evidence type="ECO:0000313" key="1">
    <source>
        <dbReference type="EMBL" id="CEO43802.1"/>
    </source>
</evidence>
<proteinExistence type="predicted"/>
<accession>A0A1L7RU44</accession>
<dbReference type="EMBL" id="LN795825">
    <property type="protein sequence ID" value="CEO43802.1"/>
    <property type="molecule type" value="Genomic_DNA"/>
</dbReference>
<gene>
    <name evidence="1" type="primary">ORF_30</name>
</gene>
<protein>
    <submittedName>
        <fullName evidence="1">Uncharacterized protein</fullName>
    </submittedName>
</protein>